<feature type="compositionally biased region" description="Polar residues" evidence="1">
    <location>
        <begin position="10"/>
        <end position="22"/>
    </location>
</feature>
<evidence type="ECO:0000256" key="1">
    <source>
        <dbReference type="SAM" id="MobiDB-lite"/>
    </source>
</evidence>
<organism evidence="2 3">
    <name type="scientific">Psilocybe cyanescens</name>
    <dbReference type="NCBI Taxonomy" id="93625"/>
    <lineage>
        <taxon>Eukaryota</taxon>
        <taxon>Fungi</taxon>
        <taxon>Dikarya</taxon>
        <taxon>Basidiomycota</taxon>
        <taxon>Agaricomycotina</taxon>
        <taxon>Agaricomycetes</taxon>
        <taxon>Agaricomycetidae</taxon>
        <taxon>Agaricales</taxon>
        <taxon>Agaricineae</taxon>
        <taxon>Strophariaceae</taxon>
        <taxon>Psilocybe</taxon>
    </lineage>
</organism>
<gene>
    <name evidence="2" type="ORF">CVT25_005320</name>
</gene>
<protein>
    <submittedName>
        <fullName evidence="2">Uncharacterized protein</fullName>
    </submittedName>
</protein>
<dbReference type="InParanoid" id="A0A409VPQ0"/>
<dbReference type="Proteomes" id="UP000283269">
    <property type="component" value="Unassembled WGS sequence"/>
</dbReference>
<sequence length="69" mass="7664">MAYWSIDNAYGSNKAQDNSESANRPKAKELSTQVFALSSRRLLSPDRVIGAWGLRNLRGKGLVLRKNVS</sequence>
<reference evidence="2 3" key="1">
    <citation type="journal article" date="2018" name="Evol. Lett.">
        <title>Horizontal gene cluster transfer increased hallucinogenic mushroom diversity.</title>
        <authorList>
            <person name="Reynolds H.T."/>
            <person name="Vijayakumar V."/>
            <person name="Gluck-Thaler E."/>
            <person name="Korotkin H.B."/>
            <person name="Matheny P.B."/>
            <person name="Slot J.C."/>
        </authorList>
    </citation>
    <scope>NUCLEOTIDE SEQUENCE [LARGE SCALE GENOMIC DNA]</scope>
    <source>
        <strain evidence="2 3">2631</strain>
    </source>
</reference>
<dbReference type="AlphaFoldDB" id="A0A409VPQ0"/>
<dbReference type="EMBL" id="NHYD01003961">
    <property type="protein sequence ID" value="PPQ68252.1"/>
    <property type="molecule type" value="Genomic_DNA"/>
</dbReference>
<proteinExistence type="predicted"/>
<comment type="caution">
    <text evidence="2">The sequence shown here is derived from an EMBL/GenBank/DDBJ whole genome shotgun (WGS) entry which is preliminary data.</text>
</comment>
<feature type="region of interest" description="Disordered" evidence="1">
    <location>
        <begin position="1"/>
        <end position="28"/>
    </location>
</feature>
<name>A0A409VPQ0_PSICY</name>
<evidence type="ECO:0000313" key="2">
    <source>
        <dbReference type="EMBL" id="PPQ68252.1"/>
    </source>
</evidence>
<evidence type="ECO:0000313" key="3">
    <source>
        <dbReference type="Proteomes" id="UP000283269"/>
    </source>
</evidence>
<keyword evidence="3" id="KW-1185">Reference proteome</keyword>
<accession>A0A409VPQ0</accession>